<organism evidence="2 3">
    <name type="scientific">Piscinibacterium candidicorallinum</name>
    <dbReference type="NCBI Taxonomy" id="1793872"/>
    <lineage>
        <taxon>Bacteria</taxon>
        <taxon>Pseudomonadati</taxon>
        <taxon>Pseudomonadota</taxon>
        <taxon>Betaproteobacteria</taxon>
        <taxon>Burkholderiales</taxon>
        <taxon>Piscinibacterium</taxon>
    </lineage>
</organism>
<evidence type="ECO:0000256" key="1">
    <source>
        <dbReference type="SAM" id="Phobius"/>
    </source>
</evidence>
<evidence type="ECO:0000313" key="2">
    <source>
        <dbReference type="EMBL" id="MFC3149386.1"/>
    </source>
</evidence>
<dbReference type="Proteomes" id="UP001595556">
    <property type="component" value="Unassembled WGS sequence"/>
</dbReference>
<keyword evidence="1" id="KW-0812">Transmembrane</keyword>
<dbReference type="RefSeq" id="WP_377306104.1">
    <property type="nucleotide sequence ID" value="NZ_CP180191.1"/>
</dbReference>
<name>A0ABV7H9P7_9BURK</name>
<keyword evidence="1" id="KW-0472">Membrane</keyword>
<keyword evidence="1" id="KW-1133">Transmembrane helix</keyword>
<evidence type="ECO:0000313" key="3">
    <source>
        <dbReference type="Proteomes" id="UP001595556"/>
    </source>
</evidence>
<reference evidence="3" key="1">
    <citation type="journal article" date="2019" name="Int. J. Syst. Evol. Microbiol.">
        <title>The Global Catalogue of Microorganisms (GCM) 10K type strain sequencing project: providing services to taxonomists for standard genome sequencing and annotation.</title>
        <authorList>
            <consortium name="The Broad Institute Genomics Platform"/>
            <consortium name="The Broad Institute Genome Sequencing Center for Infectious Disease"/>
            <person name="Wu L."/>
            <person name="Ma J."/>
        </authorList>
    </citation>
    <scope>NUCLEOTIDE SEQUENCE [LARGE SCALE GENOMIC DNA]</scope>
    <source>
        <strain evidence="3">KCTC 52168</strain>
    </source>
</reference>
<sequence length="64" mass="6618">MTAPKHTDPATTAEERARATWALWRGMAACTLAVGLATALLAELILNPAAARAPAYAKTSPGAR</sequence>
<dbReference type="EMBL" id="JBHRTI010000010">
    <property type="protein sequence ID" value="MFC3149386.1"/>
    <property type="molecule type" value="Genomic_DNA"/>
</dbReference>
<gene>
    <name evidence="2" type="ORF">ACFOEN_17315</name>
</gene>
<comment type="caution">
    <text evidence="2">The sequence shown here is derived from an EMBL/GenBank/DDBJ whole genome shotgun (WGS) entry which is preliminary data.</text>
</comment>
<feature type="transmembrane region" description="Helical" evidence="1">
    <location>
        <begin position="22"/>
        <end position="46"/>
    </location>
</feature>
<accession>A0ABV7H9P7</accession>
<keyword evidence="3" id="KW-1185">Reference proteome</keyword>
<proteinExistence type="predicted"/>
<protein>
    <submittedName>
        <fullName evidence="2">Uncharacterized protein</fullName>
    </submittedName>
</protein>